<dbReference type="InterPro" id="IPR000873">
    <property type="entry name" value="AMP-dep_synth/lig_dom"/>
</dbReference>
<dbReference type="CDD" id="cd19535">
    <property type="entry name" value="Cyc_NRPS"/>
    <property type="match status" value="1"/>
</dbReference>
<dbReference type="PROSITE" id="PS50075">
    <property type="entry name" value="CARRIER"/>
    <property type="match status" value="1"/>
</dbReference>
<name>A0A944HBU7_PSEFL</name>
<dbReference type="PANTHER" id="PTHR45527:SF10">
    <property type="entry name" value="PYOCHELIN SYNTHASE PCHF"/>
    <property type="match status" value="1"/>
</dbReference>
<dbReference type="InterPro" id="IPR013217">
    <property type="entry name" value="Methyltransf_12"/>
</dbReference>
<dbReference type="PANTHER" id="PTHR45527">
    <property type="entry name" value="NONRIBOSOMAL PEPTIDE SYNTHETASE"/>
    <property type="match status" value="1"/>
</dbReference>
<evidence type="ECO:0000256" key="3">
    <source>
        <dbReference type="ARBA" id="ARBA00022450"/>
    </source>
</evidence>
<dbReference type="InterPro" id="IPR041464">
    <property type="entry name" value="TubC_N"/>
</dbReference>
<dbReference type="Gene3D" id="1.10.1200.10">
    <property type="entry name" value="ACP-like"/>
    <property type="match status" value="1"/>
</dbReference>
<dbReference type="NCBIfam" id="TIGR01733">
    <property type="entry name" value="AA-adenyl-dom"/>
    <property type="match status" value="1"/>
</dbReference>
<dbReference type="SUPFAM" id="SSF47336">
    <property type="entry name" value="ACP-like"/>
    <property type="match status" value="1"/>
</dbReference>
<dbReference type="Gene3D" id="3.40.50.1820">
    <property type="entry name" value="alpha/beta hydrolase"/>
    <property type="match status" value="1"/>
</dbReference>
<dbReference type="InterPro" id="IPR020845">
    <property type="entry name" value="AMP-binding_CS"/>
</dbReference>
<protein>
    <submittedName>
        <fullName evidence="8">Amino acid adenylation domain-containing protein</fullName>
    </submittedName>
</protein>
<dbReference type="Pfam" id="PF00501">
    <property type="entry name" value="AMP-binding"/>
    <property type="match status" value="1"/>
</dbReference>
<evidence type="ECO:0000256" key="4">
    <source>
        <dbReference type="ARBA" id="ARBA00022553"/>
    </source>
</evidence>
<gene>
    <name evidence="8" type="ORF">J7E47_07170</name>
</gene>
<dbReference type="GO" id="GO:0016874">
    <property type="term" value="F:ligase activity"/>
    <property type="evidence" value="ECO:0007669"/>
    <property type="project" value="UniProtKB-KW"/>
</dbReference>
<dbReference type="InterPro" id="IPR010071">
    <property type="entry name" value="AA_adenyl_dom"/>
</dbReference>
<dbReference type="InterPro" id="IPR001031">
    <property type="entry name" value="Thioesterase"/>
</dbReference>
<dbReference type="Pfam" id="PF00550">
    <property type="entry name" value="PP-binding"/>
    <property type="match status" value="1"/>
</dbReference>
<dbReference type="SUPFAM" id="SSF56801">
    <property type="entry name" value="Acetyl-CoA synthetase-like"/>
    <property type="match status" value="1"/>
</dbReference>
<evidence type="ECO:0000256" key="1">
    <source>
        <dbReference type="ARBA" id="ARBA00001957"/>
    </source>
</evidence>
<dbReference type="CDD" id="cd02440">
    <property type="entry name" value="AdoMet_MTases"/>
    <property type="match status" value="1"/>
</dbReference>
<evidence type="ECO:0000313" key="8">
    <source>
        <dbReference type="EMBL" id="MBT2328496.1"/>
    </source>
</evidence>
<dbReference type="RefSeq" id="WP_214911960.1">
    <property type="nucleotide sequence ID" value="NZ_JAGGNX010000014.1"/>
</dbReference>
<evidence type="ECO:0000256" key="2">
    <source>
        <dbReference type="ARBA" id="ARBA00004924"/>
    </source>
</evidence>
<dbReference type="Pfam" id="PF00668">
    <property type="entry name" value="Condensation"/>
    <property type="match status" value="1"/>
</dbReference>
<dbReference type="InterPro" id="IPR001242">
    <property type="entry name" value="Condensation_dom"/>
</dbReference>
<dbReference type="Pfam" id="PF00975">
    <property type="entry name" value="Thioesterase"/>
    <property type="match status" value="1"/>
</dbReference>
<dbReference type="Pfam" id="PF18563">
    <property type="entry name" value="TubC_N"/>
    <property type="match status" value="1"/>
</dbReference>
<dbReference type="EMBL" id="JAGGOB010000014">
    <property type="protein sequence ID" value="MBT2328496.1"/>
    <property type="molecule type" value="Genomic_DNA"/>
</dbReference>
<comment type="caution">
    <text evidence="8">The sequence shown here is derived from an EMBL/GenBank/DDBJ whole genome shotgun (WGS) entry which is preliminary data.</text>
</comment>
<dbReference type="GO" id="GO:0005737">
    <property type="term" value="C:cytoplasm"/>
    <property type="evidence" value="ECO:0007669"/>
    <property type="project" value="TreeGrafter"/>
</dbReference>
<dbReference type="FunFam" id="3.30.559.10:FF:000023">
    <property type="entry name" value="Non-ribosomal peptide synthetase"/>
    <property type="match status" value="1"/>
</dbReference>
<dbReference type="InterPro" id="IPR042099">
    <property type="entry name" value="ANL_N_sf"/>
</dbReference>
<dbReference type="GO" id="GO:0043041">
    <property type="term" value="P:amino acid activation for nonribosomal peptide biosynthetic process"/>
    <property type="evidence" value="ECO:0007669"/>
    <property type="project" value="TreeGrafter"/>
</dbReference>
<dbReference type="Gene3D" id="3.40.50.150">
    <property type="entry name" value="Vaccinia Virus protein VP39"/>
    <property type="match status" value="1"/>
</dbReference>
<dbReference type="InterPro" id="IPR020459">
    <property type="entry name" value="AMP-binding"/>
</dbReference>
<dbReference type="InterPro" id="IPR044894">
    <property type="entry name" value="TubC_N_sf"/>
</dbReference>
<keyword evidence="5" id="KW-0436">Ligase</keyword>
<dbReference type="SUPFAM" id="SSF53335">
    <property type="entry name" value="S-adenosyl-L-methionine-dependent methyltransferases"/>
    <property type="match status" value="1"/>
</dbReference>
<dbReference type="InterPro" id="IPR023213">
    <property type="entry name" value="CAT-like_dom_sf"/>
</dbReference>
<dbReference type="InterPro" id="IPR036736">
    <property type="entry name" value="ACP-like_sf"/>
</dbReference>
<keyword evidence="3" id="KW-0596">Phosphopantetheine</keyword>
<dbReference type="GO" id="GO:0009403">
    <property type="term" value="P:toxin biosynthetic process"/>
    <property type="evidence" value="ECO:0007669"/>
    <property type="project" value="UniProtKB-ARBA"/>
</dbReference>
<reference evidence="8" key="1">
    <citation type="submission" date="2021-03" db="EMBL/GenBank/DDBJ databases">
        <title>Genomic analysis provides insights into the functional capacity of soil bacteria communities inhabiting an altitudinal gradient in the Atacama Desert.</title>
        <authorList>
            <person name="Gonzalez M."/>
            <person name="Maldonado J."/>
            <person name="Maza F."/>
            <person name="Hodar C."/>
            <person name="Cortes M."/>
            <person name="Palma R."/>
            <person name="Andreani C."/>
            <person name="Gaete A."/>
            <person name="Vasquez-Dean J."/>
            <person name="Acuna V."/>
            <person name="Aguado M."/>
            <person name="Mandakovic D."/>
            <person name="Latorre M."/>
            <person name="Orellana A."/>
            <person name="Gutierrez R."/>
            <person name="Montecino M."/>
            <person name="Allende M."/>
            <person name="Maass A."/>
            <person name="Cambiazo V."/>
        </authorList>
    </citation>
    <scope>NUCLEOTIDE SEQUENCE</scope>
    <source>
        <strain evidence="8">ISL-25</strain>
    </source>
</reference>
<dbReference type="Gene3D" id="3.30.300.30">
    <property type="match status" value="2"/>
</dbReference>
<dbReference type="InterPro" id="IPR009081">
    <property type="entry name" value="PP-bd_ACP"/>
</dbReference>
<dbReference type="FunFam" id="3.40.50.12780:FF:000012">
    <property type="entry name" value="Non-ribosomal peptide synthetase"/>
    <property type="match status" value="1"/>
</dbReference>
<evidence type="ECO:0000259" key="7">
    <source>
        <dbReference type="PROSITE" id="PS50075"/>
    </source>
</evidence>
<evidence type="ECO:0000256" key="6">
    <source>
        <dbReference type="ARBA" id="ARBA00029454"/>
    </source>
</evidence>
<dbReference type="PROSITE" id="PS00455">
    <property type="entry name" value="AMP_BINDING"/>
    <property type="match status" value="1"/>
</dbReference>
<keyword evidence="4" id="KW-0597">Phosphoprotein</keyword>
<comment type="similarity">
    <text evidence="6">Belongs to the NRP synthetase family.</text>
</comment>
<dbReference type="Proteomes" id="UP000692896">
    <property type="component" value="Unassembled WGS sequence"/>
</dbReference>
<accession>A0A944HBU7</accession>
<dbReference type="GO" id="GO:0031177">
    <property type="term" value="F:phosphopantetheine binding"/>
    <property type="evidence" value="ECO:0007669"/>
    <property type="project" value="TreeGrafter"/>
</dbReference>
<comment type="pathway">
    <text evidence="2">Siderophore biosynthesis.</text>
</comment>
<dbReference type="InterPro" id="IPR045851">
    <property type="entry name" value="AMP-bd_C_sf"/>
</dbReference>
<dbReference type="Gene3D" id="3.40.50.12780">
    <property type="entry name" value="N-terminal domain of ligase-like"/>
    <property type="match status" value="1"/>
</dbReference>
<dbReference type="Gene3D" id="1.10.10.1830">
    <property type="entry name" value="Non-ribosomal peptide synthase, adenylation domain"/>
    <property type="match status" value="1"/>
</dbReference>
<proteinExistence type="inferred from homology"/>
<evidence type="ECO:0000256" key="5">
    <source>
        <dbReference type="ARBA" id="ARBA00022598"/>
    </source>
</evidence>
<dbReference type="InterPro" id="IPR029063">
    <property type="entry name" value="SAM-dependent_MTases_sf"/>
</dbReference>
<evidence type="ECO:0000313" key="9">
    <source>
        <dbReference type="Proteomes" id="UP000692896"/>
    </source>
</evidence>
<dbReference type="SUPFAM" id="SSF53474">
    <property type="entry name" value="alpha/beta-Hydrolases"/>
    <property type="match status" value="1"/>
</dbReference>
<dbReference type="InterPro" id="IPR029058">
    <property type="entry name" value="AB_hydrolase_fold"/>
</dbReference>
<feature type="domain" description="Carrier" evidence="7">
    <location>
        <begin position="1411"/>
        <end position="1492"/>
    </location>
</feature>
<dbReference type="Gene3D" id="3.30.559.10">
    <property type="entry name" value="Chloramphenicol acetyltransferase-like domain"/>
    <property type="match status" value="1"/>
</dbReference>
<dbReference type="Pfam" id="PF08242">
    <property type="entry name" value="Methyltransf_12"/>
    <property type="match status" value="1"/>
</dbReference>
<comment type="cofactor">
    <cofactor evidence="1">
        <name>pantetheine 4'-phosphate</name>
        <dbReference type="ChEBI" id="CHEBI:47942"/>
    </cofactor>
</comment>
<dbReference type="Gene3D" id="3.30.559.30">
    <property type="entry name" value="Nonribosomal peptide synthetase, condensation domain"/>
    <property type="match status" value="1"/>
</dbReference>
<dbReference type="SUPFAM" id="SSF52777">
    <property type="entry name" value="CoA-dependent acyltransferases"/>
    <property type="match status" value="2"/>
</dbReference>
<dbReference type="FunFam" id="3.30.559.30:FF:000006">
    <property type="entry name" value="Yersiniabactin polyketide/non-ribosomal peptide synthetase"/>
    <property type="match status" value="1"/>
</dbReference>
<organism evidence="8 9">
    <name type="scientific">Pseudomonas fluorescens</name>
    <dbReference type="NCBI Taxonomy" id="294"/>
    <lineage>
        <taxon>Bacteria</taxon>
        <taxon>Pseudomonadati</taxon>
        <taxon>Pseudomonadota</taxon>
        <taxon>Gammaproteobacteria</taxon>
        <taxon>Pseudomonadales</taxon>
        <taxon>Pseudomonadaceae</taxon>
        <taxon>Pseudomonas</taxon>
    </lineage>
</organism>
<sequence length="1825" mass="200431">MPAAKLLSELKSLGVELWPQDGQLKFRAPQGLLDATRLAQLREHKQQILHLLQTQERPQVIADRDNRQAPFPLTDVQNAYLLGRQSSFGYGNVACHGYLELSWPRLDPLRVEQAWNRLIARHDMLRAVIASEGSQRVLADVAHYAVAVQDLRGATGEAHQQAVQQIRQTMEQKLYPTEQWPLFELRLSRSDSADTLHFSMDSLIADWASAQLLFNELEQLLQAPDTPLPPLDITFRDYLLAERGLLEGSRHQRDREYWLARVDEFPAAPQLPNPLTTEDDTAPSFRRHRAQLDHQQWTALKNVASAQGLTPSIVVLAAYVGVLQRWSQQPAFSLNLTLLNRLPLHPQVDRLVGDFTSVSLLQVNDPQGLDFTAQARQLGSQLFADLEHRLFSGIQVMREIGRRRGREAAAMPVVFTSAIGLAIEPPADSQRQVGHGITQTPQVTLDCQVMDDRHGLHIHWDVRQGVFPDGLIDDMLRAFSTELQHLASDPAAWEHPVQVPLPAWQQRERLAANATAAPVPDSQLHDGLLLMARQRPDALAVIDAEVSLTYAELAGRALAVAATLRKAGCRPQEPVAILMPKGADQVVAAYGALLAGAAYLPLDSNAPAARRDRVLANAQVRHVLGQSRALPHTPLPEALRWHSVDQLPAAASTFEAVTGKPDDLAYVIYTSGSTGEPKGVMISHRAALNTVLDINRRFQVNAEDRVLGLAQLSFDLSVYDLFGPLAVGGTLVLPDPTRGADPSHWAEWVQRHQVTLWNSVPAQLHMLAHYLQAEPRPLDSLRLALLSGDWIALNLPPQLQPLLPDLKLVALGGATEASIWSNVHPIGTLDPAWRSIPYGLPLANQGFRVLDSQWRDVPTWVPGDLYITGIGLALGYLGDQALSNERFFAHPLDGQRLYRTGDRGRYLPGGELEFLGREDGQVKIRGHRVELGEIDAALLASPGVDSAVTLVTGDTPAERSLLAFVTAARVEPEPLEGAPLLTAVNRYADSQAGTFDARQVRDYQADLNAAALSAMLEVMLKAGLFRADLAEPDTSTILQTLQVDPRHHWLLRRWLGVLCDAGWLQREQSRYRLSNTPTEPALAWGRVEQAITSGLCSQALYDYQLEHVWQLPQLLKGEVNPFDLLFPRGQQDLALQLYGGDAASRYNNHSVAALINRLATHFHGEGPLRILEIGAGTGATSAPVIALLDGLDVDYLFTDMTAFFLPTARQRFAGQPWVRYGLLDIDQEIRPQGLASNSVDIVLCAGMLNSVKDIDKALGQITELLSPGGWLIFSEPTGEWPPILLTQGFMMTPLGDDHAQGHSGLSSAETWQARIKAFGGECLPTLPHADHPLAALGMQVFAARFKAGFQRLSVDSLRRALAQRLPDYMLPTHLQVLDRLPLTANGKVDRKTLAHWRPACDPQSSSASDDIPTDPLTAELCRLWADALGLARIGAEDSFYEKGADSLILARVAGQLREQLPLAQAFSYDTLLRQMLNEPNVSALVRLLNHGEAAATPPGTPGHSQRSTTSNALVVPFGGGDVGPVRVMFHAALGTLDYFQHLGRSLAAQQAGPVIGFAVADTAQYLALEPKRLIESVAEDYAERLIADGHQRFQLIGYCLGGLLATEVARRLLERGLEVVDLSLIDSIPMFIDTDEELAYEAIFVPNLNLDPVKTVFGEHIEDDDVYRAIELLMARDNRRVPAGAMAALSGEPGLEALALAVQKQSARSQEERLDEYARQASGQAGVPIGPELVPTLFRVCRHSMRAARFDPPPFLGNMTYLRCLEQQSFGITGGVGHLAAPFWEDACLGQFTLIDVPGNHFSVIEPPHVHTVTAHLLDALRKNS</sequence>
<dbReference type="PRINTS" id="PR00154">
    <property type="entry name" value="AMPBINDING"/>
</dbReference>
<dbReference type="InterPro" id="IPR057737">
    <property type="entry name" value="Condensation_MtbB-like"/>
</dbReference>